<dbReference type="AlphaFoldDB" id="A0A2H3CH98"/>
<evidence type="ECO:0000256" key="1">
    <source>
        <dbReference type="SAM" id="MobiDB-lite"/>
    </source>
</evidence>
<dbReference type="EMBL" id="KZ293718">
    <property type="protein sequence ID" value="PBK82415.1"/>
    <property type="molecule type" value="Genomic_DNA"/>
</dbReference>
<name>A0A2H3CH98_ARMGA</name>
<evidence type="ECO:0000313" key="2">
    <source>
        <dbReference type="EMBL" id="PBK82415.1"/>
    </source>
</evidence>
<feature type="compositionally biased region" description="Acidic residues" evidence="1">
    <location>
        <begin position="27"/>
        <end position="37"/>
    </location>
</feature>
<protein>
    <submittedName>
        <fullName evidence="2">Uncharacterized protein</fullName>
    </submittedName>
</protein>
<sequence>MLNSNVEDIDIKWIFPEYDPVCPLDNDLPDEDQEGTDDDGKGHAAPEDDENRDLPSGI</sequence>
<keyword evidence="3" id="KW-1185">Reference proteome</keyword>
<gene>
    <name evidence="2" type="ORF">ARMGADRAFT_1090462</name>
</gene>
<organism evidence="2 3">
    <name type="scientific">Armillaria gallica</name>
    <name type="common">Bulbous honey fungus</name>
    <name type="synonym">Armillaria bulbosa</name>
    <dbReference type="NCBI Taxonomy" id="47427"/>
    <lineage>
        <taxon>Eukaryota</taxon>
        <taxon>Fungi</taxon>
        <taxon>Dikarya</taxon>
        <taxon>Basidiomycota</taxon>
        <taxon>Agaricomycotina</taxon>
        <taxon>Agaricomycetes</taxon>
        <taxon>Agaricomycetidae</taxon>
        <taxon>Agaricales</taxon>
        <taxon>Marasmiineae</taxon>
        <taxon>Physalacriaceae</taxon>
        <taxon>Armillaria</taxon>
    </lineage>
</organism>
<evidence type="ECO:0000313" key="3">
    <source>
        <dbReference type="Proteomes" id="UP000217790"/>
    </source>
</evidence>
<feature type="region of interest" description="Disordered" evidence="1">
    <location>
        <begin position="20"/>
        <end position="58"/>
    </location>
</feature>
<proteinExistence type="predicted"/>
<dbReference type="Proteomes" id="UP000217790">
    <property type="component" value="Unassembled WGS sequence"/>
</dbReference>
<dbReference type="InParanoid" id="A0A2H3CH98"/>
<accession>A0A2H3CH98</accession>
<reference evidence="3" key="1">
    <citation type="journal article" date="2017" name="Nat. Ecol. Evol.">
        <title>Genome expansion and lineage-specific genetic innovations in the forest pathogenic fungi Armillaria.</title>
        <authorList>
            <person name="Sipos G."/>
            <person name="Prasanna A.N."/>
            <person name="Walter M.C."/>
            <person name="O'Connor E."/>
            <person name="Balint B."/>
            <person name="Krizsan K."/>
            <person name="Kiss B."/>
            <person name="Hess J."/>
            <person name="Varga T."/>
            <person name="Slot J."/>
            <person name="Riley R."/>
            <person name="Boka B."/>
            <person name="Rigling D."/>
            <person name="Barry K."/>
            <person name="Lee J."/>
            <person name="Mihaltcheva S."/>
            <person name="LaButti K."/>
            <person name="Lipzen A."/>
            <person name="Waldron R."/>
            <person name="Moloney N.M."/>
            <person name="Sperisen C."/>
            <person name="Kredics L."/>
            <person name="Vagvoelgyi C."/>
            <person name="Patrignani A."/>
            <person name="Fitzpatrick D."/>
            <person name="Nagy I."/>
            <person name="Doyle S."/>
            <person name="Anderson J.B."/>
            <person name="Grigoriev I.V."/>
            <person name="Gueldener U."/>
            <person name="Muensterkoetter M."/>
            <person name="Nagy L.G."/>
        </authorList>
    </citation>
    <scope>NUCLEOTIDE SEQUENCE [LARGE SCALE GENOMIC DNA]</scope>
    <source>
        <strain evidence="3">Ar21-2</strain>
    </source>
</reference>